<sequence>MTAKNYYTIGELAKLTGLSIQTLRYYDRIALFKPAYVDPHNQYRYYRVDQLFYLHIIKYLRFLEVNVADIRQILTCTPAEINAFLATQSTVIAQKINKLEQIQATIVQHRQQLHLQTALNQQPFGVVYRREVPTQTALLLDCDTVITPLVQPDRTFNLLYQELTANDLAAEMQYSCLYPLQAYPQLQDIHYTQIYTPIMATDLQLTKTYTATFPQHQALCIAFKWAHETYLAQYQKLWQASQQYPIASGAKVHEISLPNHYGAAKADFITELRIALA</sequence>
<protein>
    <submittedName>
        <fullName evidence="6">Helix-turn-helix domain-containing protein</fullName>
    </submittedName>
</protein>
<dbReference type="SUPFAM" id="SSF55136">
    <property type="entry name" value="Probable bacterial effector-binding domain"/>
    <property type="match status" value="1"/>
</dbReference>
<dbReference type="InterPro" id="IPR047057">
    <property type="entry name" value="MerR_fam"/>
</dbReference>
<dbReference type="Proteomes" id="UP001597267">
    <property type="component" value="Unassembled WGS sequence"/>
</dbReference>
<keyword evidence="4" id="KW-0804">Transcription</keyword>
<evidence type="ECO:0000256" key="4">
    <source>
        <dbReference type="ARBA" id="ARBA00023163"/>
    </source>
</evidence>
<comment type="caution">
    <text evidence="6">The sequence shown here is derived from an EMBL/GenBank/DDBJ whole genome shotgun (WGS) entry which is preliminary data.</text>
</comment>
<dbReference type="PANTHER" id="PTHR30204:SF69">
    <property type="entry name" value="MERR-FAMILY TRANSCRIPTIONAL REGULATOR"/>
    <property type="match status" value="1"/>
</dbReference>
<dbReference type="CDD" id="cd01107">
    <property type="entry name" value="HTH_BmrR"/>
    <property type="match status" value="1"/>
</dbReference>
<dbReference type="Pfam" id="PF13411">
    <property type="entry name" value="MerR_1"/>
    <property type="match status" value="1"/>
</dbReference>
<gene>
    <name evidence="6" type="ORF">ACFQ5M_01175</name>
</gene>
<reference evidence="7" key="1">
    <citation type="journal article" date="2019" name="Int. J. Syst. Evol. Microbiol.">
        <title>The Global Catalogue of Microorganisms (GCM) 10K type strain sequencing project: providing services to taxonomists for standard genome sequencing and annotation.</title>
        <authorList>
            <consortium name="The Broad Institute Genomics Platform"/>
            <consortium name="The Broad Institute Genome Sequencing Center for Infectious Disease"/>
            <person name="Wu L."/>
            <person name="Ma J."/>
        </authorList>
    </citation>
    <scope>NUCLEOTIDE SEQUENCE [LARGE SCALE GENOMIC DNA]</scope>
    <source>
        <strain evidence="7">CCM 8896</strain>
    </source>
</reference>
<dbReference type="EMBL" id="JBHTOP010000002">
    <property type="protein sequence ID" value="MFD1670700.1"/>
    <property type="molecule type" value="Genomic_DNA"/>
</dbReference>
<dbReference type="InterPro" id="IPR011256">
    <property type="entry name" value="Reg_factor_effector_dom_sf"/>
</dbReference>
<proteinExistence type="predicted"/>
<evidence type="ECO:0000313" key="6">
    <source>
        <dbReference type="EMBL" id="MFD1670700.1"/>
    </source>
</evidence>
<feature type="domain" description="HTH merR-type" evidence="5">
    <location>
        <begin position="6"/>
        <end position="76"/>
    </location>
</feature>
<keyword evidence="3" id="KW-0238">DNA-binding</keyword>
<accession>A0ABW4J5G8</accession>
<dbReference type="PANTHER" id="PTHR30204">
    <property type="entry name" value="REDOX-CYCLING DRUG-SENSING TRANSCRIPTIONAL ACTIVATOR SOXR"/>
    <property type="match status" value="1"/>
</dbReference>
<evidence type="ECO:0000256" key="2">
    <source>
        <dbReference type="ARBA" id="ARBA00023015"/>
    </source>
</evidence>
<organism evidence="6 7">
    <name type="scientific">Agrilactobacillus yilanensis</name>
    <dbReference type="NCBI Taxonomy" id="2485997"/>
    <lineage>
        <taxon>Bacteria</taxon>
        <taxon>Bacillati</taxon>
        <taxon>Bacillota</taxon>
        <taxon>Bacilli</taxon>
        <taxon>Lactobacillales</taxon>
        <taxon>Lactobacillaceae</taxon>
        <taxon>Agrilactobacillus</taxon>
    </lineage>
</organism>
<dbReference type="Gene3D" id="3.20.80.10">
    <property type="entry name" value="Regulatory factor, effector binding domain"/>
    <property type="match status" value="1"/>
</dbReference>
<dbReference type="PROSITE" id="PS50937">
    <property type="entry name" value="HTH_MERR_2"/>
    <property type="match status" value="1"/>
</dbReference>
<keyword evidence="7" id="KW-1185">Reference proteome</keyword>
<evidence type="ECO:0000256" key="3">
    <source>
        <dbReference type="ARBA" id="ARBA00023125"/>
    </source>
</evidence>
<dbReference type="SMART" id="SM00422">
    <property type="entry name" value="HTH_MERR"/>
    <property type="match status" value="1"/>
</dbReference>
<dbReference type="Gene3D" id="1.10.1660.10">
    <property type="match status" value="1"/>
</dbReference>
<evidence type="ECO:0000259" key="5">
    <source>
        <dbReference type="PROSITE" id="PS50937"/>
    </source>
</evidence>
<dbReference type="SUPFAM" id="SSF46955">
    <property type="entry name" value="Putative DNA-binding domain"/>
    <property type="match status" value="1"/>
</dbReference>
<dbReference type="InterPro" id="IPR000551">
    <property type="entry name" value="MerR-type_HTH_dom"/>
</dbReference>
<keyword evidence="1" id="KW-0678">Repressor</keyword>
<keyword evidence="2" id="KW-0805">Transcription regulation</keyword>
<dbReference type="InterPro" id="IPR009061">
    <property type="entry name" value="DNA-bd_dom_put_sf"/>
</dbReference>
<dbReference type="RefSeq" id="WP_164506959.1">
    <property type="nucleotide sequence ID" value="NZ_JBHTOP010000002.1"/>
</dbReference>
<name>A0ABW4J5G8_9LACO</name>
<evidence type="ECO:0000256" key="1">
    <source>
        <dbReference type="ARBA" id="ARBA00022491"/>
    </source>
</evidence>
<evidence type="ECO:0000313" key="7">
    <source>
        <dbReference type="Proteomes" id="UP001597267"/>
    </source>
</evidence>